<dbReference type="InterPro" id="IPR002355">
    <property type="entry name" value="Cu_oxidase_Cu_BS"/>
</dbReference>
<evidence type="ECO:0000313" key="3">
    <source>
        <dbReference type="EMBL" id="SEP15661.1"/>
    </source>
</evidence>
<keyword evidence="4" id="KW-1185">Reference proteome</keyword>
<evidence type="ECO:0000259" key="2">
    <source>
        <dbReference type="Pfam" id="PF07731"/>
    </source>
</evidence>
<sequence>MHLYGHFFQVGDAIKDTVIVPGHRGQVTINFHADNPGRWLFHCHNLYHLDAGMARVVRYVE</sequence>
<feature type="domain" description="Plastocyanin-like" evidence="2">
    <location>
        <begin position="13"/>
        <end position="58"/>
    </location>
</feature>
<gene>
    <name evidence="3" type="ORF">SAMN04487948_11748</name>
</gene>
<reference evidence="4" key="1">
    <citation type="submission" date="2016-10" db="EMBL/GenBank/DDBJ databases">
        <authorList>
            <person name="Varghese N."/>
            <person name="Submissions S."/>
        </authorList>
    </citation>
    <scope>NUCLEOTIDE SEQUENCE [LARGE SCALE GENOMIC DNA]</scope>
    <source>
        <strain evidence="4">CGMCC 1.10121</strain>
    </source>
</reference>
<dbReference type="AlphaFoldDB" id="A0A1H8VJV6"/>
<evidence type="ECO:0000256" key="1">
    <source>
        <dbReference type="ARBA" id="ARBA00022723"/>
    </source>
</evidence>
<accession>A0A1H8VJV6</accession>
<dbReference type="InterPro" id="IPR011706">
    <property type="entry name" value="Cu-oxidase_C"/>
</dbReference>
<dbReference type="GO" id="GO:0005507">
    <property type="term" value="F:copper ion binding"/>
    <property type="evidence" value="ECO:0007669"/>
    <property type="project" value="InterPro"/>
</dbReference>
<keyword evidence="1" id="KW-0479">Metal-binding</keyword>
<evidence type="ECO:0000313" key="4">
    <source>
        <dbReference type="Proteomes" id="UP000199126"/>
    </source>
</evidence>
<dbReference type="SUPFAM" id="SSF49503">
    <property type="entry name" value="Cupredoxins"/>
    <property type="match status" value="1"/>
</dbReference>
<dbReference type="EMBL" id="FODV01000017">
    <property type="protein sequence ID" value="SEP15661.1"/>
    <property type="molecule type" value="Genomic_DNA"/>
</dbReference>
<dbReference type="GO" id="GO:0016491">
    <property type="term" value="F:oxidoreductase activity"/>
    <property type="evidence" value="ECO:0007669"/>
    <property type="project" value="InterPro"/>
</dbReference>
<dbReference type="InterPro" id="IPR008972">
    <property type="entry name" value="Cupredoxin"/>
</dbReference>
<dbReference type="Gene3D" id="2.60.40.420">
    <property type="entry name" value="Cupredoxins - blue copper proteins"/>
    <property type="match status" value="1"/>
</dbReference>
<organism evidence="3 4">
    <name type="scientific">Halogranum amylolyticum</name>
    <dbReference type="NCBI Taxonomy" id="660520"/>
    <lineage>
        <taxon>Archaea</taxon>
        <taxon>Methanobacteriati</taxon>
        <taxon>Methanobacteriota</taxon>
        <taxon>Stenosarchaea group</taxon>
        <taxon>Halobacteria</taxon>
        <taxon>Halobacteriales</taxon>
        <taxon>Haloferacaceae</taxon>
    </lineage>
</organism>
<dbReference type="InterPro" id="IPR033138">
    <property type="entry name" value="Cu_oxidase_CS"/>
</dbReference>
<protein>
    <submittedName>
        <fullName evidence="3">Multicopper oxidase</fullName>
    </submittedName>
</protein>
<dbReference type="PROSITE" id="PS00080">
    <property type="entry name" value="MULTICOPPER_OXIDASE2"/>
    <property type="match status" value="1"/>
</dbReference>
<dbReference type="Proteomes" id="UP000199126">
    <property type="component" value="Unassembled WGS sequence"/>
</dbReference>
<dbReference type="PROSITE" id="PS00079">
    <property type="entry name" value="MULTICOPPER_OXIDASE1"/>
    <property type="match status" value="1"/>
</dbReference>
<name>A0A1H8VJV6_9EURY</name>
<dbReference type="Pfam" id="PF07731">
    <property type="entry name" value="Cu-oxidase_2"/>
    <property type="match status" value="1"/>
</dbReference>
<proteinExistence type="predicted"/>